<keyword evidence="1" id="KW-0732">Signal</keyword>
<evidence type="ECO:0000259" key="2">
    <source>
        <dbReference type="Pfam" id="PF10077"/>
    </source>
</evidence>
<dbReference type="RefSeq" id="WP_187713352.1">
    <property type="nucleotide sequence ID" value="NZ_CP060820.1"/>
</dbReference>
<dbReference type="KEGG" id="lsx:H8B22_06915"/>
<accession>A0A7H0G0V1</accession>
<organism evidence="3 4">
    <name type="scientific">Agrilutibacter terrestris</name>
    <dbReference type="NCBI Taxonomy" id="2865112"/>
    <lineage>
        <taxon>Bacteria</taxon>
        <taxon>Pseudomonadati</taxon>
        <taxon>Pseudomonadota</taxon>
        <taxon>Gammaproteobacteria</taxon>
        <taxon>Lysobacterales</taxon>
        <taxon>Lysobacteraceae</taxon>
        <taxon>Agrilutibacter</taxon>
    </lineage>
</organism>
<name>A0A7H0G0V1_9GAMM</name>
<proteinExistence type="predicted"/>
<protein>
    <submittedName>
        <fullName evidence="3">DUF2314 domain-containing protein</fullName>
    </submittedName>
</protein>
<dbReference type="Proteomes" id="UP000516018">
    <property type="component" value="Chromosome"/>
</dbReference>
<keyword evidence="4" id="KW-1185">Reference proteome</keyword>
<evidence type="ECO:0000313" key="4">
    <source>
        <dbReference type="Proteomes" id="UP000516018"/>
    </source>
</evidence>
<evidence type="ECO:0000313" key="3">
    <source>
        <dbReference type="EMBL" id="QNP41917.1"/>
    </source>
</evidence>
<dbReference type="InterPro" id="IPR018756">
    <property type="entry name" value="DUF2314"/>
</dbReference>
<feature type="signal peptide" evidence="1">
    <location>
        <begin position="1"/>
        <end position="18"/>
    </location>
</feature>
<feature type="chain" id="PRO_5028862139" evidence="1">
    <location>
        <begin position="19"/>
        <end position="158"/>
    </location>
</feature>
<gene>
    <name evidence="3" type="ORF">H8B22_06915</name>
</gene>
<sequence>MRLAVAVALALLPMLAFAQKTGDQIVRVAGEDTEMNAAIAKARGSLDEFLALSRKPPKGARNFKLKVKFSDANGNEHMWVVPFKQHGDDFSGTLANEPEMVRTVQAWQTVRFSRADITDWGYERDGKQFGSFTVCVMLTRMPAEEARAYDAYGFQCQD</sequence>
<evidence type="ECO:0000256" key="1">
    <source>
        <dbReference type="SAM" id="SignalP"/>
    </source>
</evidence>
<dbReference type="EMBL" id="CP060820">
    <property type="protein sequence ID" value="QNP41917.1"/>
    <property type="molecule type" value="Genomic_DNA"/>
</dbReference>
<feature type="domain" description="DUF2314" evidence="2">
    <location>
        <begin position="32"/>
        <end position="154"/>
    </location>
</feature>
<dbReference type="Pfam" id="PF10077">
    <property type="entry name" value="DUF2314"/>
    <property type="match status" value="1"/>
</dbReference>
<dbReference type="AlphaFoldDB" id="A0A7H0G0V1"/>
<reference evidence="3 4" key="1">
    <citation type="submission" date="2020-08" db="EMBL/GenBank/DDBJ databases">
        <title>Lysobacter sp. II4 sp. nov., isolated from soil.</title>
        <authorList>
            <person name="Woo C.Y."/>
            <person name="Kim J."/>
        </authorList>
    </citation>
    <scope>NUCLEOTIDE SEQUENCE [LARGE SCALE GENOMIC DNA]</scope>
    <source>
        <strain evidence="3 4">II4</strain>
    </source>
</reference>